<organism evidence="8 9">
    <name type="scientific">Lupinus angustifolius</name>
    <name type="common">Narrow-leaved blue lupine</name>
    <dbReference type="NCBI Taxonomy" id="3871"/>
    <lineage>
        <taxon>Eukaryota</taxon>
        <taxon>Viridiplantae</taxon>
        <taxon>Streptophyta</taxon>
        <taxon>Embryophyta</taxon>
        <taxon>Tracheophyta</taxon>
        <taxon>Spermatophyta</taxon>
        <taxon>Magnoliopsida</taxon>
        <taxon>eudicotyledons</taxon>
        <taxon>Gunneridae</taxon>
        <taxon>Pentapetalae</taxon>
        <taxon>rosids</taxon>
        <taxon>fabids</taxon>
        <taxon>Fabales</taxon>
        <taxon>Fabaceae</taxon>
        <taxon>Papilionoideae</taxon>
        <taxon>50 kb inversion clade</taxon>
        <taxon>genistoids sensu lato</taxon>
        <taxon>core genistoids</taxon>
        <taxon>Genisteae</taxon>
        <taxon>Lupinus</taxon>
    </lineage>
</organism>
<keyword evidence="3 6" id="KW-0479">Metal-binding</keyword>
<dbReference type="KEGG" id="lang:109334576"/>
<keyword evidence="9" id="KW-1185">Reference proteome</keyword>
<dbReference type="STRING" id="3871.A0A1J7FWN9"/>
<evidence type="ECO:0000256" key="6">
    <source>
        <dbReference type="RuleBase" id="RU364057"/>
    </source>
</evidence>
<sequence length="198" mass="22165">MEEQTLIADKPNPSLIPRPPGSKSIEECQSMIHKSLRTPTVRFLREHLEKAGCGVGENFFKAIYCDSETQAQGGYVPGQGVRVCSNYTQLQEQVDRVVTHELILAFDHCRAANLEWNNCAHLACSEIRAGHLSGDCHYKRELLRGYTSLRGHGQECVRRRVMESLNANPNCAGVTGKDAMEAVWDVCYNDTQPFDRAP</sequence>
<protein>
    <recommendedName>
        <fullName evidence="6">Mitochondrial inner membrane protease ATP23</fullName>
        <ecNumber evidence="6">3.4.24.-</ecNumber>
    </recommendedName>
</protein>
<evidence type="ECO:0000256" key="2">
    <source>
        <dbReference type="ARBA" id="ARBA00022670"/>
    </source>
</evidence>
<evidence type="ECO:0000256" key="4">
    <source>
        <dbReference type="ARBA" id="ARBA00022801"/>
    </source>
</evidence>
<dbReference type="EMBL" id="CM007379">
    <property type="protein sequence ID" value="OIV92438.1"/>
    <property type="molecule type" value="Genomic_DNA"/>
</dbReference>
<proteinExistence type="inferred from homology"/>
<evidence type="ECO:0000256" key="3">
    <source>
        <dbReference type="ARBA" id="ARBA00022723"/>
    </source>
</evidence>
<evidence type="ECO:0000256" key="1">
    <source>
        <dbReference type="ARBA" id="ARBA00009915"/>
    </source>
</evidence>
<evidence type="ECO:0000313" key="9">
    <source>
        <dbReference type="Proteomes" id="UP000188354"/>
    </source>
</evidence>
<dbReference type="Pfam" id="PF09768">
    <property type="entry name" value="Peptidase_M76"/>
    <property type="match status" value="1"/>
</dbReference>
<keyword evidence="5 6" id="KW-0482">Metalloprotease</keyword>
<evidence type="ECO:0000256" key="5">
    <source>
        <dbReference type="ARBA" id="ARBA00023049"/>
    </source>
</evidence>
<dbReference type="GO" id="GO:0004222">
    <property type="term" value="F:metalloendopeptidase activity"/>
    <property type="evidence" value="ECO:0007669"/>
    <property type="project" value="InterPro"/>
</dbReference>
<comment type="similarity">
    <text evidence="1 6">Belongs to the peptidase M76 family.</text>
</comment>
<dbReference type="GO" id="GO:0046872">
    <property type="term" value="F:metal ion binding"/>
    <property type="evidence" value="ECO:0007669"/>
    <property type="project" value="UniProtKB-KW"/>
</dbReference>
<dbReference type="Proteomes" id="UP000188354">
    <property type="component" value="Chromosome LG19"/>
</dbReference>
<dbReference type="Gramene" id="OIV92438">
    <property type="protein sequence ID" value="OIV92438"/>
    <property type="gene ID" value="TanjilG_25168"/>
</dbReference>
<dbReference type="GO" id="GO:0005739">
    <property type="term" value="C:mitochondrion"/>
    <property type="evidence" value="ECO:0007669"/>
    <property type="project" value="GOC"/>
</dbReference>
<dbReference type="GO" id="GO:0033615">
    <property type="term" value="P:mitochondrial proton-transporting ATP synthase complex assembly"/>
    <property type="evidence" value="ECO:0007669"/>
    <property type="project" value="TreeGrafter"/>
</dbReference>
<dbReference type="InterPro" id="IPR019165">
    <property type="entry name" value="Peptidase_M76_ATP23"/>
</dbReference>
<dbReference type="PANTHER" id="PTHR21711:SF0">
    <property type="entry name" value="MITOCHONDRIAL INNER MEMBRANE PROTEASE ATP23 HOMOLOG"/>
    <property type="match status" value="1"/>
</dbReference>
<keyword evidence="2 6" id="KW-0645">Protease</keyword>
<gene>
    <name evidence="8" type="ORF">TanjilG_25168</name>
</gene>
<accession>A0A1J7FWN9</accession>
<keyword evidence="4 6" id="KW-0378">Hydrolase</keyword>
<evidence type="ECO:0000256" key="7">
    <source>
        <dbReference type="SAM" id="MobiDB-lite"/>
    </source>
</evidence>
<feature type="region of interest" description="Disordered" evidence="7">
    <location>
        <begin position="1"/>
        <end position="21"/>
    </location>
</feature>
<dbReference type="EC" id="3.4.24.-" evidence="6"/>
<dbReference type="GO" id="GO:0034982">
    <property type="term" value="P:mitochondrial protein processing"/>
    <property type="evidence" value="ECO:0007669"/>
    <property type="project" value="TreeGrafter"/>
</dbReference>
<dbReference type="PANTHER" id="PTHR21711">
    <property type="entry name" value="MITOCHONDRIAL INNER MEMBRANE PROTEASE"/>
    <property type="match status" value="1"/>
</dbReference>
<dbReference type="AlphaFoldDB" id="A0A1J7FWN9"/>
<name>A0A1J7FWN9_LUPAN</name>
<evidence type="ECO:0000313" key="8">
    <source>
        <dbReference type="EMBL" id="OIV92438.1"/>
    </source>
</evidence>
<reference evidence="8 9" key="1">
    <citation type="journal article" date="2017" name="Plant Biotechnol. J.">
        <title>A comprehensive draft genome sequence for lupin (Lupinus angustifolius), an emerging health food: insights into plant-microbe interactions and legume evolution.</title>
        <authorList>
            <person name="Hane J.K."/>
            <person name="Ming Y."/>
            <person name="Kamphuis L.G."/>
            <person name="Nelson M.N."/>
            <person name="Garg G."/>
            <person name="Atkins C.A."/>
            <person name="Bayer P.E."/>
            <person name="Bravo A."/>
            <person name="Bringans S."/>
            <person name="Cannon S."/>
            <person name="Edwards D."/>
            <person name="Foley R."/>
            <person name="Gao L.L."/>
            <person name="Harrison M.J."/>
            <person name="Huang W."/>
            <person name="Hurgobin B."/>
            <person name="Li S."/>
            <person name="Liu C.W."/>
            <person name="McGrath A."/>
            <person name="Morahan G."/>
            <person name="Murray J."/>
            <person name="Weller J."/>
            <person name="Jian J."/>
            <person name="Singh K.B."/>
        </authorList>
    </citation>
    <scope>NUCLEOTIDE SEQUENCE [LARGE SCALE GENOMIC DNA]</scope>
    <source>
        <strain evidence="9">cv. Tanjil</strain>
        <tissue evidence="8">Whole plant</tissue>
    </source>
</reference>